<keyword evidence="3" id="KW-1185">Reference proteome</keyword>
<evidence type="ECO:0000313" key="2">
    <source>
        <dbReference type="EMBL" id="MFC6662142.1"/>
    </source>
</evidence>
<dbReference type="Proteomes" id="UP001596317">
    <property type="component" value="Unassembled WGS sequence"/>
</dbReference>
<accession>A0ABW1ZPE9</accession>
<evidence type="ECO:0000256" key="1">
    <source>
        <dbReference type="SAM" id="Phobius"/>
    </source>
</evidence>
<name>A0ABW1ZPE9_9DEIO</name>
<keyword evidence="1" id="KW-1133">Transmembrane helix</keyword>
<sequence length="106" mass="11378">MPLHQPLLLLTGALLLALLALGLRLQLGWSQSRVRWPHHALFFAVCAGTLLAAVLAQLAGQRGWALGPALALLLAMPRTRPGRSDHWRRALACAGAYGLGAWLAWG</sequence>
<keyword evidence="1" id="KW-0812">Transmembrane</keyword>
<reference evidence="3" key="1">
    <citation type="journal article" date="2019" name="Int. J. Syst. Evol. Microbiol.">
        <title>The Global Catalogue of Microorganisms (GCM) 10K type strain sequencing project: providing services to taxonomists for standard genome sequencing and annotation.</title>
        <authorList>
            <consortium name="The Broad Institute Genomics Platform"/>
            <consortium name="The Broad Institute Genome Sequencing Center for Infectious Disease"/>
            <person name="Wu L."/>
            <person name="Ma J."/>
        </authorList>
    </citation>
    <scope>NUCLEOTIDE SEQUENCE [LARGE SCALE GENOMIC DNA]</scope>
    <source>
        <strain evidence="3">CCUG 63830</strain>
    </source>
</reference>
<comment type="caution">
    <text evidence="2">The sequence shown here is derived from an EMBL/GenBank/DDBJ whole genome shotgun (WGS) entry which is preliminary data.</text>
</comment>
<gene>
    <name evidence="2" type="ORF">ACFP90_18790</name>
</gene>
<evidence type="ECO:0000313" key="3">
    <source>
        <dbReference type="Proteomes" id="UP001596317"/>
    </source>
</evidence>
<feature type="transmembrane region" description="Helical" evidence="1">
    <location>
        <begin position="40"/>
        <end position="60"/>
    </location>
</feature>
<dbReference type="RefSeq" id="WP_224611377.1">
    <property type="nucleotide sequence ID" value="NZ_JAIQXV010000018.1"/>
</dbReference>
<keyword evidence="1" id="KW-0472">Membrane</keyword>
<proteinExistence type="predicted"/>
<organism evidence="2 3">
    <name type="scientific">Deinococcus multiflagellatus</name>
    <dbReference type="NCBI Taxonomy" id="1656887"/>
    <lineage>
        <taxon>Bacteria</taxon>
        <taxon>Thermotogati</taxon>
        <taxon>Deinococcota</taxon>
        <taxon>Deinococci</taxon>
        <taxon>Deinococcales</taxon>
        <taxon>Deinococcaceae</taxon>
        <taxon>Deinococcus</taxon>
    </lineage>
</organism>
<dbReference type="EMBL" id="JBHSWB010000001">
    <property type="protein sequence ID" value="MFC6662142.1"/>
    <property type="molecule type" value="Genomic_DNA"/>
</dbReference>
<protein>
    <submittedName>
        <fullName evidence="2">Uncharacterized protein</fullName>
    </submittedName>
</protein>